<reference evidence="1" key="1">
    <citation type="submission" date="2019-08" db="EMBL/GenBank/DDBJ databases">
        <authorList>
            <person name="Kucharzyk K."/>
            <person name="Murdoch R.W."/>
            <person name="Higgins S."/>
            <person name="Loffler F."/>
        </authorList>
    </citation>
    <scope>NUCLEOTIDE SEQUENCE</scope>
</reference>
<gene>
    <name evidence="1" type="ORF">SDC9_66363</name>
</gene>
<accession>A0A644XUQ1</accession>
<organism evidence="1">
    <name type="scientific">bioreactor metagenome</name>
    <dbReference type="NCBI Taxonomy" id="1076179"/>
    <lineage>
        <taxon>unclassified sequences</taxon>
        <taxon>metagenomes</taxon>
        <taxon>ecological metagenomes</taxon>
    </lineage>
</organism>
<name>A0A644XUQ1_9ZZZZ</name>
<dbReference type="EMBL" id="VSSQ01003275">
    <property type="protein sequence ID" value="MPM19936.1"/>
    <property type="molecule type" value="Genomic_DNA"/>
</dbReference>
<sequence>MANRHFFFKYRKNNEGLKLWLKNYREQNIDPVKQHIMLAIYFGDWEYHKYADEYLGEECMHTAGDARQVNLFYQLQNYNSDCYFWLFEGDSVYIFHALDLHVTDGEVFDYAREREPEIGSGFRRSYAKTIKCELRQIEKKIELPEMLANLNSNQAYNRGTIRELKDRTYRIADAVINNECLSITHDIILDFLSPIQFETLGFMIFNRLGNYCSSYRGGTLKDYDLRVIFCNSAELEIPFSVETQEWIQVKYKTYEGHLEMSFIVKGNDNGTKQDRVLDKSWIQERCKDPQIWEWILKTIYDARWFKIVDSL</sequence>
<comment type="caution">
    <text evidence="1">The sequence shown here is derived from an EMBL/GenBank/DDBJ whole genome shotgun (WGS) entry which is preliminary data.</text>
</comment>
<proteinExistence type="predicted"/>
<dbReference type="AlphaFoldDB" id="A0A644XUQ1"/>
<protein>
    <submittedName>
        <fullName evidence="1">Uncharacterized protein</fullName>
    </submittedName>
</protein>
<evidence type="ECO:0000313" key="1">
    <source>
        <dbReference type="EMBL" id="MPM19936.1"/>
    </source>
</evidence>